<evidence type="ECO:0008006" key="3">
    <source>
        <dbReference type="Google" id="ProtNLM"/>
    </source>
</evidence>
<dbReference type="InterPro" id="IPR014752">
    <property type="entry name" value="Arrestin-like_C"/>
</dbReference>
<dbReference type="AlphaFoldDB" id="A0A5N7BB69"/>
<sequence>MRPSSAVSIELAKHHGLENTYTTFDQIQGTASITVDSDTPVENISILFEGTAKVSIGRETCTLSSAQATQTFLQLRQPITRGTEAVPKVLHPGCSYKIPFTFVVPQYLPCHSCNHDTSCSDLQHAHLQLPPTLDDSRLGRGKWPTPNYASSGKCRISYRVRVVLPKGAIPQSRRLSRPVGCTKNVRVLPTAVHAPHPGPSLVSSEVCTRRKKILSRGFAHPGLGELVLEASHISALSLPDPIESNDMHSTMSINLRFNPLADAAPPQLRKVCARLQASTFYSLTPWEDYPSWTDWGLATGWDRGAFTETFPVMAFSMGSLGWEKHRSPTDDGTSSCGYYYYTASIVLPIVLPPHRIHTPTFHSCLISRTYSLNLRLAYRTPKYALKSTGITIKVPLTLQYTPKNGSMSVGDADTSLSHATVVDIPLPPEYAAAA</sequence>
<dbReference type="Proteomes" id="UP000326198">
    <property type="component" value="Unassembled WGS sequence"/>
</dbReference>
<name>A0A5N7BB69_9EURO</name>
<evidence type="ECO:0000313" key="1">
    <source>
        <dbReference type="EMBL" id="KAE8379012.1"/>
    </source>
</evidence>
<dbReference type="InterPro" id="IPR039634">
    <property type="entry name" value="Bul1-like"/>
</dbReference>
<dbReference type="Gene3D" id="2.60.40.640">
    <property type="match status" value="1"/>
</dbReference>
<protein>
    <recommendedName>
        <fullName evidence="3">Arrestin-like N-terminal domain-containing protein</fullName>
    </recommendedName>
</protein>
<dbReference type="PANTHER" id="PTHR31904:SF1">
    <property type="entry name" value="BYPASS OF STOP CODON PROTEIN 5-RELATED"/>
    <property type="match status" value="1"/>
</dbReference>
<dbReference type="OrthoDB" id="2283785at2759"/>
<accession>A0A5N7BB69</accession>
<evidence type="ECO:0000313" key="2">
    <source>
        <dbReference type="Proteomes" id="UP000326198"/>
    </source>
</evidence>
<proteinExistence type="predicted"/>
<gene>
    <name evidence="1" type="ORF">BDV26DRAFT_291724</name>
</gene>
<reference evidence="1 2" key="1">
    <citation type="submission" date="2019-04" db="EMBL/GenBank/DDBJ databases">
        <title>Friends and foes A comparative genomics studyof 23 Aspergillus species from section Flavi.</title>
        <authorList>
            <consortium name="DOE Joint Genome Institute"/>
            <person name="Kjaerbolling I."/>
            <person name="Vesth T."/>
            <person name="Frisvad J.C."/>
            <person name="Nybo J.L."/>
            <person name="Theobald S."/>
            <person name="Kildgaard S."/>
            <person name="Isbrandt T."/>
            <person name="Kuo A."/>
            <person name="Sato A."/>
            <person name="Lyhne E.K."/>
            <person name="Kogle M.E."/>
            <person name="Wiebenga A."/>
            <person name="Kun R.S."/>
            <person name="Lubbers R.J."/>
            <person name="Makela M.R."/>
            <person name="Barry K."/>
            <person name="Chovatia M."/>
            <person name="Clum A."/>
            <person name="Daum C."/>
            <person name="Haridas S."/>
            <person name="He G."/>
            <person name="LaButti K."/>
            <person name="Lipzen A."/>
            <person name="Mondo S."/>
            <person name="Riley R."/>
            <person name="Salamov A."/>
            <person name="Simmons B.A."/>
            <person name="Magnuson J.K."/>
            <person name="Henrissat B."/>
            <person name="Mortensen U.H."/>
            <person name="Larsen T.O."/>
            <person name="Devries R.P."/>
            <person name="Grigoriev I.V."/>
            <person name="Machida M."/>
            <person name="Baker S.E."/>
            <person name="Andersen M.R."/>
        </authorList>
    </citation>
    <scope>NUCLEOTIDE SEQUENCE [LARGE SCALE GENOMIC DNA]</scope>
    <source>
        <strain evidence="1 2">IBT 29228</strain>
    </source>
</reference>
<dbReference type="EMBL" id="ML736200">
    <property type="protein sequence ID" value="KAE8379012.1"/>
    <property type="molecule type" value="Genomic_DNA"/>
</dbReference>
<keyword evidence="2" id="KW-1185">Reference proteome</keyword>
<organism evidence="1 2">
    <name type="scientific">Aspergillus bertholletiae</name>
    <dbReference type="NCBI Taxonomy" id="1226010"/>
    <lineage>
        <taxon>Eukaryota</taxon>
        <taxon>Fungi</taxon>
        <taxon>Dikarya</taxon>
        <taxon>Ascomycota</taxon>
        <taxon>Pezizomycotina</taxon>
        <taxon>Eurotiomycetes</taxon>
        <taxon>Eurotiomycetidae</taxon>
        <taxon>Eurotiales</taxon>
        <taxon>Aspergillaceae</taxon>
        <taxon>Aspergillus</taxon>
        <taxon>Aspergillus subgen. Circumdati</taxon>
    </lineage>
</organism>
<dbReference type="PANTHER" id="PTHR31904">
    <property type="entry name" value="BYPASS OF STOP CODON PROTEIN 5-RELATED"/>
    <property type="match status" value="1"/>
</dbReference>